<evidence type="ECO:0000313" key="2">
    <source>
        <dbReference type="EMBL" id="PPK50235.1"/>
    </source>
</evidence>
<dbReference type="Proteomes" id="UP000239648">
    <property type="component" value="Unassembled WGS sequence"/>
</dbReference>
<gene>
    <name evidence="3" type="ORF">B0H24_10316</name>
    <name evidence="2" type="ORF">BY455_1306</name>
</gene>
<keyword evidence="1" id="KW-0472">Membrane</keyword>
<feature type="transmembrane region" description="Helical" evidence="1">
    <location>
        <begin position="72"/>
        <end position="102"/>
    </location>
</feature>
<comment type="caution">
    <text evidence="3">The sequence shown here is derived from an EMBL/GenBank/DDBJ whole genome shotgun (WGS) entry which is preliminary data.</text>
</comment>
<dbReference type="EMBL" id="PTIT01000030">
    <property type="protein sequence ID" value="PPK50235.1"/>
    <property type="molecule type" value="Genomic_DNA"/>
</dbReference>
<protein>
    <submittedName>
        <fullName evidence="2 3">Membrane protein</fullName>
    </submittedName>
</protein>
<keyword evidence="1" id="KW-0812">Transmembrane</keyword>
<accession>A0A2S6G355</accession>
<keyword evidence="5" id="KW-1185">Reference proteome</keyword>
<keyword evidence="1" id="KW-1133">Transmembrane helix</keyword>
<organism evidence="3 4">
    <name type="scientific">Marinobacter persicus</name>
    <dbReference type="NCBI Taxonomy" id="930118"/>
    <lineage>
        <taxon>Bacteria</taxon>
        <taxon>Pseudomonadati</taxon>
        <taxon>Pseudomonadota</taxon>
        <taxon>Gammaproteobacteria</taxon>
        <taxon>Pseudomonadales</taxon>
        <taxon>Marinobacteraceae</taxon>
        <taxon>Marinobacter</taxon>
    </lineage>
</organism>
<evidence type="ECO:0000313" key="5">
    <source>
        <dbReference type="Proteomes" id="UP000239648"/>
    </source>
</evidence>
<proteinExistence type="predicted"/>
<evidence type="ECO:0000256" key="1">
    <source>
        <dbReference type="SAM" id="Phobius"/>
    </source>
</evidence>
<evidence type="ECO:0000313" key="4">
    <source>
        <dbReference type="Proteomes" id="UP000239446"/>
    </source>
</evidence>
<reference evidence="2 5" key="1">
    <citation type="submission" date="2018-02" db="EMBL/GenBank/DDBJ databases">
        <title>Deep subsurface shale carbon reservoir microbial communities from Ohio and West Virginia, USA.</title>
        <authorList>
            <person name="Wrighton K."/>
        </authorList>
    </citation>
    <scope>NUCLEOTIDE SEQUENCE [LARGE SCALE GENOMIC DNA]</scope>
    <source>
        <strain evidence="2 5">UTICA-S1B6</strain>
    </source>
</reference>
<feature type="transmembrane region" description="Helical" evidence="1">
    <location>
        <begin position="27"/>
        <end position="51"/>
    </location>
</feature>
<dbReference type="Proteomes" id="UP000239446">
    <property type="component" value="Unassembled WGS sequence"/>
</dbReference>
<dbReference type="RefSeq" id="WP_146082720.1">
    <property type="nucleotide sequence ID" value="NZ_PTIT01000030.1"/>
</dbReference>
<dbReference type="OrthoDB" id="5405464at2"/>
<sequence length="119" mass="13420">MSEIVENNMPEVDGADLPEDEKRLVTIVYGLQALSLFVMFSSIVGVIINYLKMGDLKNDVSCKHFSYQIRTFWWSLAVGLIGAVLTMVGVGVFVLIGLWIWYVYRIIKGFVRLNDGKAI</sequence>
<name>A0A2S6G355_9GAMM</name>
<evidence type="ECO:0000313" key="3">
    <source>
        <dbReference type="EMBL" id="PPK52860.1"/>
    </source>
</evidence>
<reference evidence="3 4" key="2">
    <citation type="submission" date="2018-02" db="EMBL/GenBank/DDBJ databases">
        <title>Subsurface microbial communities from deep shales in Ohio and West Virginia, USA.</title>
        <authorList>
            <person name="Wrighton K."/>
        </authorList>
    </citation>
    <scope>NUCLEOTIDE SEQUENCE [LARGE SCALE GENOMIC DNA]</scope>
    <source>
        <strain evidence="3 4">UTICA-S1B9</strain>
    </source>
</reference>
<dbReference type="EMBL" id="PTIU01000031">
    <property type="protein sequence ID" value="PPK52860.1"/>
    <property type="molecule type" value="Genomic_DNA"/>
</dbReference>
<dbReference type="AlphaFoldDB" id="A0A2S6G355"/>